<dbReference type="EMBL" id="NIZT01000070">
    <property type="protein sequence ID" value="RBQ22298.1"/>
    <property type="molecule type" value="Genomic_DNA"/>
</dbReference>
<reference evidence="2 3" key="1">
    <citation type="submission" date="2018-06" db="EMBL/GenBank/DDBJ databases">
        <title>Genomic insight into two independent archaeal endosymbiosis events.</title>
        <authorList>
            <person name="Lind A.E."/>
            <person name="Lewis W.H."/>
            <person name="Spang A."/>
            <person name="Guy L."/>
            <person name="Embley M.T."/>
            <person name="Ettema T.J.G."/>
        </authorList>
    </citation>
    <scope>NUCLEOTIDE SEQUENCE [LARGE SCALE GENOMIC DNA]</scope>
    <source>
        <strain evidence="2">NOE</strain>
    </source>
</reference>
<dbReference type="InterPro" id="IPR038765">
    <property type="entry name" value="Papain-like_cys_pep_sf"/>
</dbReference>
<dbReference type="Pfam" id="PF01841">
    <property type="entry name" value="Transglut_core"/>
    <property type="match status" value="1"/>
</dbReference>
<evidence type="ECO:0000313" key="3">
    <source>
        <dbReference type="Proteomes" id="UP000253099"/>
    </source>
</evidence>
<protein>
    <recommendedName>
        <fullName evidence="1">Transglutaminase-like domain-containing protein</fullName>
    </recommendedName>
</protein>
<keyword evidence="3" id="KW-1185">Reference proteome</keyword>
<dbReference type="InterPro" id="IPR002931">
    <property type="entry name" value="Transglutaminase-like"/>
</dbReference>
<sequence length="391" mass="42589">MAKNNIAPKSVSTKLGKIQFQSFIHANSRILAWAANNGAKLPNSSSMSIATTDPINQYMPKYPGASGSPETNGTKPPVVNLGNSVSMNSIFEVFNRVKAYIENNNTIPKTVGVGSDTYSIHDFLYLLSKAIVNHNPGMTTTGTVLSSCVPSSPSGNNNLAKLYKAEFVNIAKNIVNYYTANKKASNYVESSLRNLQYQSTIYVLARVGAYIQNNKNTIPNYVDVTVDSSSKINGGSGGSSSGKLAEFLKATKNCQLNDAKIQNLARQLTFGLTSELSKAKAIFNYIRDQISYSFYYNTAKGAVGTLNAKSENCVDKNHLMIALLITTGIGVRYVNGMATFSFSGHIGHTWAEIYIDGRWVIADITSSRNTIGNVNNCWNHEIWSKTAEITF</sequence>
<dbReference type="Proteomes" id="UP000253099">
    <property type="component" value="Unassembled WGS sequence"/>
</dbReference>
<dbReference type="SMART" id="SM00460">
    <property type="entry name" value="TGc"/>
    <property type="match status" value="1"/>
</dbReference>
<accession>A0A366M7T1</accession>
<dbReference type="SUPFAM" id="SSF54001">
    <property type="entry name" value="Cysteine proteinases"/>
    <property type="match status" value="1"/>
</dbReference>
<evidence type="ECO:0000259" key="1">
    <source>
        <dbReference type="SMART" id="SM00460"/>
    </source>
</evidence>
<feature type="domain" description="Transglutaminase-like" evidence="1">
    <location>
        <begin position="305"/>
        <end position="366"/>
    </location>
</feature>
<dbReference type="Gene3D" id="3.10.620.30">
    <property type="match status" value="1"/>
</dbReference>
<dbReference type="AlphaFoldDB" id="A0A366M7T1"/>
<evidence type="ECO:0000313" key="2">
    <source>
        <dbReference type="EMBL" id="RBQ22298.1"/>
    </source>
</evidence>
<name>A0A366M7T1_9EURY</name>
<comment type="caution">
    <text evidence="2">The sequence shown here is derived from an EMBL/GenBank/DDBJ whole genome shotgun (WGS) entry which is preliminary data.</text>
</comment>
<dbReference type="PANTHER" id="PTHR33490">
    <property type="entry name" value="BLR5614 PROTEIN-RELATED"/>
    <property type="match status" value="1"/>
</dbReference>
<proteinExistence type="predicted"/>
<gene>
    <name evidence="2" type="ORF">ALNOE001_20280</name>
</gene>
<organism evidence="2 3">
    <name type="scientific">Candidatus Methanobinarius endosymbioticus</name>
    <dbReference type="NCBI Taxonomy" id="2006182"/>
    <lineage>
        <taxon>Archaea</taxon>
        <taxon>Methanobacteriati</taxon>
        <taxon>Methanobacteriota</taxon>
        <taxon>Methanomada group</taxon>
        <taxon>Methanobacteria</taxon>
        <taxon>Methanobacteriales</taxon>
        <taxon>Methanobacteriaceae</taxon>
        <taxon>Candidatus Methanobinarius</taxon>
    </lineage>
</organism>